<reference evidence="2" key="1">
    <citation type="submission" date="2017-11" db="EMBL/GenBank/DDBJ databases">
        <authorList>
            <person name="Zhu W."/>
        </authorList>
    </citation>
    <scope>NUCLEOTIDE SEQUENCE [LARGE SCALE GENOMIC DNA]</scope>
    <source>
        <strain evidence="2">CAU 1183</strain>
    </source>
</reference>
<evidence type="ECO:0000313" key="1">
    <source>
        <dbReference type="EMBL" id="RDW21347.1"/>
    </source>
</evidence>
<dbReference type="RefSeq" id="WP_115771518.1">
    <property type="nucleotide sequence ID" value="NZ_PIOC01000003.1"/>
</dbReference>
<dbReference type="EMBL" id="PIOC01000003">
    <property type="protein sequence ID" value="RDW21347.1"/>
    <property type="molecule type" value="Genomic_DNA"/>
</dbReference>
<comment type="caution">
    <text evidence="1">The sequence shown here is derived from an EMBL/GenBank/DDBJ whole genome shotgun (WGS) entry which is preliminary data.</text>
</comment>
<gene>
    <name evidence="1" type="ORF">CWR48_02750</name>
</gene>
<dbReference type="Proteomes" id="UP000257143">
    <property type="component" value="Unassembled WGS sequence"/>
</dbReference>
<protein>
    <submittedName>
        <fullName evidence="1">Uncharacterized protein</fullName>
    </submittedName>
</protein>
<name>A0A3D8Q0K1_9BACI</name>
<sequence>MAIATQGLLECMEFTGKQENRMRSWTSKSFWSTSTNENKKASQANFRLEWKEEHNQWSNMGGCSQGRVQTILTQKGRLVITQSIPPRGDA</sequence>
<proteinExistence type="predicted"/>
<organism evidence="1 2">
    <name type="scientific">Oceanobacillus arenosus</name>
    <dbReference type="NCBI Taxonomy" id="1229153"/>
    <lineage>
        <taxon>Bacteria</taxon>
        <taxon>Bacillati</taxon>
        <taxon>Bacillota</taxon>
        <taxon>Bacilli</taxon>
        <taxon>Bacillales</taxon>
        <taxon>Bacillaceae</taxon>
        <taxon>Oceanobacillus</taxon>
    </lineage>
</organism>
<evidence type="ECO:0000313" key="2">
    <source>
        <dbReference type="Proteomes" id="UP000257143"/>
    </source>
</evidence>
<dbReference type="AlphaFoldDB" id="A0A3D8Q0K1"/>
<keyword evidence="2" id="KW-1185">Reference proteome</keyword>
<accession>A0A3D8Q0K1</accession>